<evidence type="ECO:0000313" key="1">
    <source>
        <dbReference type="EMBL" id="GAA96627.1"/>
    </source>
</evidence>
<accession>G7E1B7</accession>
<comment type="caution">
    <text evidence="1">The sequence shown here is derived from an EMBL/GenBank/DDBJ whole genome shotgun (WGS) entry which is preliminary data.</text>
</comment>
<protein>
    <submittedName>
        <fullName evidence="1">Uncharacterized protein</fullName>
    </submittedName>
</protein>
<dbReference type="InParanoid" id="G7E1B7"/>
<organism evidence="1 2">
    <name type="scientific">Mixia osmundae (strain CBS 9802 / IAM 14324 / JCM 22182 / KY 12970)</name>
    <dbReference type="NCBI Taxonomy" id="764103"/>
    <lineage>
        <taxon>Eukaryota</taxon>
        <taxon>Fungi</taxon>
        <taxon>Dikarya</taxon>
        <taxon>Basidiomycota</taxon>
        <taxon>Pucciniomycotina</taxon>
        <taxon>Mixiomycetes</taxon>
        <taxon>Mixiales</taxon>
        <taxon>Mixiaceae</taxon>
        <taxon>Mixia</taxon>
    </lineage>
</organism>
<proteinExistence type="predicted"/>
<dbReference type="EMBL" id="BABT02000102">
    <property type="protein sequence ID" value="GAA96627.1"/>
    <property type="molecule type" value="Genomic_DNA"/>
</dbReference>
<sequence length="264" mass="28938">MRCATTTRLCECCSRETPMNDVFARSRALQVGQDASLPSARMKHILTSFVNFAAVRQLDARMTFKLFGLAVATYSVLLACQTSATKSAGMDSMAAMDKRALAAAAVANANAKRASTDKPPYPDPYPPQISLPILININTDEATNNKHEIVGTLYWDDQLLGYHLNQAATQIDGKTVDSVVPKWGQFDYIYYSQYTIMGSGYKMIWILMHDETGSPYGDDSSGYDVEEWVPAGAPSSAEISFKYMHFNVTQTVPIAQHVPALPGA</sequence>
<reference evidence="1 2" key="2">
    <citation type="journal article" date="2012" name="Open Biol.">
        <title>Characteristics of nucleosomes and linker DNA regions on the genome of the basidiomycete Mixia osmundae revealed by mono- and dinucleosome mapping.</title>
        <authorList>
            <person name="Nishida H."/>
            <person name="Kondo S."/>
            <person name="Matsumoto T."/>
            <person name="Suzuki Y."/>
            <person name="Yoshikawa H."/>
            <person name="Taylor T.D."/>
            <person name="Sugiyama J."/>
        </authorList>
    </citation>
    <scope>NUCLEOTIDE SEQUENCE [LARGE SCALE GENOMIC DNA]</scope>
    <source>
        <strain evidence="2">CBS 9802 / IAM 14324 / JCM 22182 / KY 12970</strain>
    </source>
</reference>
<dbReference type="HOGENOM" id="CLU_092129_0_0_1"/>
<evidence type="ECO:0000313" key="2">
    <source>
        <dbReference type="Proteomes" id="UP000009131"/>
    </source>
</evidence>
<gene>
    <name evidence="1" type="primary">Mo03297</name>
    <name evidence="1" type="ORF">E5Q_03297</name>
</gene>
<dbReference type="Proteomes" id="UP000009131">
    <property type="component" value="Unassembled WGS sequence"/>
</dbReference>
<dbReference type="AlphaFoldDB" id="G7E1B7"/>
<name>G7E1B7_MIXOS</name>
<reference evidence="1 2" key="1">
    <citation type="journal article" date="2011" name="J. Gen. Appl. Microbiol.">
        <title>Draft genome sequencing of the enigmatic basidiomycete Mixia osmundae.</title>
        <authorList>
            <person name="Nishida H."/>
            <person name="Nagatsuka Y."/>
            <person name="Sugiyama J."/>
        </authorList>
    </citation>
    <scope>NUCLEOTIDE SEQUENCE [LARGE SCALE GENOMIC DNA]</scope>
    <source>
        <strain evidence="2">CBS 9802 / IAM 14324 / JCM 22182 / KY 12970</strain>
    </source>
</reference>
<keyword evidence="2" id="KW-1185">Reference proteome</keyword>